<dbReference type="eggNOG" id="arCOG02611">
    <property type="taxonomic scope" value="Archaea"/>
</dbReference>
<dbReference type="SUPFAM" id="SSF46785">
    <property type="entry name" value="Winged helix' DNA-binding domain"/>
    <property type="match status" value="1"/>
</dbReference>
<reference evidence="2 3" key="1">
    <citation type="journal article" date="2014" name="PLoS Genet.">
        <title>Phylogenetically driven sequencing of extremely halophilic archaea reveals strategies for static and dynamic osmo-response.</title>
        <authorList>
            <person name="Becker E.A."/>
            <person name="Seitzer P.M."/>
            <person name="Tritt A."/>
            <person name="Larsen D."/>
            <person name="Krusor M."/>
            <person name="Yao A.I."/>
            <person name="Wu D."/>
            <person name="Madern D."/>
            <person name="Eisen J.A."/>
            <person name="Darling A.E."/>
            <person name="Facciotti M.T."/>
        </authorList>
    </citation>
    <scope>NUCLEOTIDE SEQUENCE [LARGE SCALE GENOMIC DNA]</scope>
    <source>
        <strain evidence="2 3">JCM 14848</strain>
    </source>
</reference>
<feature type="region of interest" description="Disordered" evidence="1">
    <location>
        <begin position="237"/>
        <end position="258"/>
    </location>
</feature>
<sequence>MIHKKILDAAESQPSASVEQVAAAVNGASADLVERVFEEYGDPAESEGTTGGSEHDATEEQSQMEHAQTDGDAGGVDPRGIDEPNDPPTLTMKQREALRAIRVSPEATQGELAEQFGVTQSTINNRLNSIEGFDWQRRRAFAEAALGDEALRGGSEVTHERTDGVGVDNGDEAGETDGNDAMDSEADGPGESELRGETEAGDAVRSNGGDPGADRAPESRREVLARLDELSARVAALEDRLDGAPPASGDEPPPLGEPDLACKVVRACFDAPDITEGEEDRILKAVIASGGRA</sequence>
<dbReference type="Proteomes" id="UP000011513">
    <property type="component" value="Unassembled WGS sequence"/>
</dbReference>
<proteinExistence type="predicted"/>
<dbReference type="CDD" id="cd00093">
    <property type="entry name" value="HTH_XRE"/>
    <property type="match status" value="1"/>
</dbReference>
<evidence type="ECO:0000313" key="2">
    <source>
        <dbReference type="EMBL" id="ELZ33395.1"/>
    </source>
</evidence>
<keyword evidence="3" id="KW-1185">Reference proteome</keyword>
<protein>
    <submittedName>
        <fullName evidence="2">Sigma-70 family RNA polymerase sigma factor</fullName>
    </submittedName>
</protein>
<dbReference type="InterPro" id="IPR036388">
    <property type="entry name" value="WH-like_DNA-bd_sf"/>
</dbReference>
<dbReference type="Gene3D" id="1.10.10.10">
    <property type="entry name" value="Winged helix-like DNA-binding domain superfamily/Winged helix DNA-binding domain"/>
    <property type="match status" value="1"/>
</dbReference>
<accession>M0DD45</accession>
<dbReference type="InterPro" id="IPR001387">
    <property type="entry name" value="Cro/C1-type_HTH"/>
</dbReference>
<organism evidence="2 3">
    <name type="scientific">Halogeometricum pallidum JCM 14848</name>
    <dbReference type="NCBI Taxonomy" id="1227487"/>
    <lineage>
        <taxon>Archaea</taxon>
        <taxon>Methanobacteriati</taxon>
        <taxon>Methanobacteriota</taxon>
        <taxon>Stenosarchaea group</taxon>
        <taxon>Halobacteria</taxon>
        <taxon>Halobacteriales</taxon>
        <taxon>Haloferacaceae</taxon>
        <taxon>Halogeometricum</taxon>
    </lineage>
</organism>
<feature type="region of interest" description="Disordered" evidence="1">
    <location>
        <begin position="35"/>
        <end position="94"/>
    </location>
</feature>
<gene>
    <name evidence="2" type="ORF">C474_04925</name>
</gene>
<comment type="caution">
    <text evidence="2">The sequence shown here is derived from an EMBL/GenBank/DDBJ whole genome shotgun (WGS) entry which is preliminary data.</text>
</comment>
<dbReference type="InterPro" id="IPR036390">
    <property type="entry name" value="WH_DNA-bd_sf"/>
</dbReference>
<dbReference type="AlphaFoldDB" id="M0DD45"/>
<name>M0DD45_HALPD</name>
<feature type="compositionally biased region" description="Acidic residues" evidence="1">
    <location>
        <begin position="169"/>
        <end position="190"/>
    </location>
</feature>
<evidence type="ECO:0000256" key="1">
    <source>
        <dbReference type="SAM" id="MobiDB-lite"/>
    </source>
</evidence>
<feature type="region of interest" description="Disordered" evidence="1">
    <location>
        <begin position="152"/>
        <end position="223"/>
    </location>
</feature>
<feature type="compositionally biased region" description="Basic and acidic residues" evidence="1">
    <location>
        <begin position="212"/>
        <end position="223"/>
    </location>
</feature>
<dbReference type="InParanoid" id="M0DD45"/>
<evidence type="ECO:0000313" key="3">
    <source>
        <dbReference type="Proteomes" id="UP000011513"/>
    </source>
</evidence>
<dbReference type="EMBL" id="AOIV01000008">
    <property type="protein sequence ID" value="ELZ33395.1"/>
    <property type="molecule type" value="Genomic_DNA"/>
</dbReference>